<sequence>MPDAEVPLMHVVWFLSLGADPNFGQNESRLRVEEGAIQLFSRPERNSGAALELAAWFCDMEILEILLGHGAKLENSFALHRAMMRKPSERIPFAERLLSLGADINRIRFLSPTILQGGILSRWPPGLVG</sequence>
<evidence type="ECO:0000313" key="2">
    <source>
        <dbReference type="Proteomes" id="UP001147752"/>
    </source>
</evidence>
<dbReference type="AlphaFoldDB" id="A0A9W9RXB1"/>
<protein>
    <submittedName>
        <fullName evidence="1">Uncharacterized protein</fullName>
    </submittedName>
</protein>
<dbReference type="EMBL" id="JAPZBT010000003">
    <property type="protein sequence ID" value="KAJ5365578.1"/>
    <property type="molecule type" value="Genomic_DNA"/>
</dbReference>
<reference evidence="1" key="1">
    <citation type="submission" date="2022-12" db="EMBL/GenBank/DDBJ databases">
        <authorList>
            <person name="Petersen C."/>
        </authorList>
    </citation>
    <scope>NUCLEOTIDE SEQUENCE</scope>
    <source>
        <strain evidence="1">IBT 3081</strain>
    </source>
</reference>
<gene>
    <name evidence="1" type="ORF">N7517_008464</name>
</gene>
<dbReference type="Proteomes" id="UP001147752">
    <property type="component" value="Unassembled WGS sequence"/>
</dbReference>
<name>A0A9W9RXB1_9EURO</name>
<reference evidence="1" key="2">
    <citation type="journal article" date="2023" name="IMA Fungus">
        <title>Comparative genomic study of the Penicillium genus elucidates a diverse pangenome and 15 lateral gene transfer events.</title>
        <authorList>
            <person name="Petersen C."/>
            <person name="Sorensen T."/>
            <person name="Nielsen M.R."/>
            <person name="Sondergaard T.E."/>
            <person name="Sorensen J.L."/>
            <person name="Fitzpatrick D.A."/>
            <person name="Frisvad J.C."/>
            <person name="Nielsen K.L."/>
        </authorList>
    </citation>
    <scope>NUCLEOTIDE SEQUENCE</scope>
    <source>
        <strain evidence="1">IBT 3081</strain>
    </source>
</reference>
<organism evidence="1 2">
    <name type="scientific">Penicillium concentricum</name>
    <dbReference type="NCBI Taxonomy" id="293559"/>
    <lineage>
        <taxon>Eukaryota</taxon>
        <taxon>Fungi</taxon>
        <taxon>Dikarya</taxon>
        <taxon>Ascomycota</taxon>
        <taxon>Pezizomycotina</taxon>
        <taxon>Eurotiomycetes</taxon>
        <taxon>Eurotiomycetidae</taxon>
        <taxon>Eurotiales</taxon>
        <taxon>Aspergillaceae</taxon>
        <taxon>Penicillium</taxon>
    </lineage>
</organism>
<keyword evidence="2" id="KW-1185">Reference proteome</keyword>
<dbReference type="InterPro" id="IPR036770">
    <property type="entry name" value="Ankyrin_rpt-contain_sf"/>
</dbReference>
<comment type="caution">
    <text evidence="1">The sequence shown here is derived from an EMBL/GenBank/DDBJ whole genome shotgun (WGS) entry which is preliminary data.</text>
</comment>
<dbReference type="Gene3D" id="1.25.40.20">
    <property type="entry name" value="Ankyrin repeat-containing domain"/>
    <property type="match status" value="1"/>
</dbReference>
<proteinExistence type="predicted"/>
<dbReference type="GeneID" id="81465377"/>
<dbReference type="OrthoDB" id="194358at2759"/>
<evidence type="ECO:0000313" key="1">
    <source>
        <dbReference type="EMBL" id="KAJ5365578.1"/>
    </source>
</evidence>
<accession>A0A9W9RXB1</accession>
<dbReference type="RefSeq" id="XP_056577045.1">
    <property type="nucleotide sequence ID" value="XM_056726194.1"/>
</dbReference>
<dbReference type="SUPFAM" id="SSF48403">
    <property type="entry name" value="Ankyrin repeat"/>
    <property type="match status" value="1"/>
</dbReference>